<evidence type="ECO:0000259" key="10">
    <source>
        <dbReference type="PROSITE" id="PS50893"/>
    </source>
</evidence>
<dbReference type="PROSITE" id="PS50929">
    <property type="entry name" value="ABC_TM1F"/>
    <property type="match status" value="1"/>
</dbReference>
<feature type="transmembrane region" description="Helical" evidence="9">
    <location>
        <begin position="458"/>
        <end position="486"/>
    </location>
</feature>
<feature type="non-terminal residue" evidence="12">
    <location>
        <position position="731"/>
    </location>
</feature>
<comment type="caution">
    <text evidence="12">The sequence shown here is derived from an EMBL/GenBank/DDBJ whole genome shotgun (WGS) entry which is preliminary data.</text>
</comment>
<dbReference type="SUPFAM" id="SSF90123">
    <property type="entry name" value="ABC transporter transmembrane region"/>
    <property type="match status" value="1"/>
</dbReference>
<dbReference type="GO" id="GO:0016020">
    <property type="term" value="C:membrane"/>
    <property type="evidence" value="ECO:0007669"/>
    <property type="project" value="InterPro"/>
</dbReference>
<dbReference type="Gene3D" id="3.40.50.300">
    <property type="entry name" value="P-loop containing nucleotide triphosphate hydrolases"/>
    <property type="match status" value="1"/>
</dbReference>
<dbReference type="GO" id="GO:0016887">
    <property type="term" value="F:ATP hydrolysis activity"/>
    <property type="evidence" value="ECO:0007669"/>
    <property type="project" value="InterPro"/>
</dbReference>
<proteinExistence type="predicted"/>
<dbReference type="SUPFAM" id="SSF52540">
    <property type="entry name" value="P-loop containing nucleoside triphosphate hydrolases"/>
    <property type="match status" value="1"/>
</dbReference>
<feature type="transmembrane region" description="Helical" evidence="9">
    <location>
        <begin position="315"/>
        <end position="334"/>
    </location>
</feature>
<evidence type="ECO:0000256" key="1">
    <source>
        <dbReference type="ARBA" id="ARBA00004127"/>
    </source>
</evidence>
<evidence type="ECO:0000256" key="3">
    <source>
        <dbReference type="ARBA" id="ARBA00022692"/>
    </source>
</evidence>
<evidence type="ECO:0000256" key="5">
    <source>
        <dbReference type="ARBA" id="ARBA00022741"/>
    </source>
</evidence>
<feature type="transmembrane region" description="Helical" evidence="9">
    <location>
        <begin position="279"/>
        <end position="303"/>
    </location>
</feature>
<organism evidence="12 13">
    <name type="scientific">Oedothorax gibbosus</name>
    <dbReference type="NCBI Taxonomy" id="931172"/>
    <lineage>
        <taxon>Eukaryota</taxon>
        <taxon>Metazoa</taxon>
        <taxon>Ecdysozoa</taxon>
        <taxon>Arthropoda</taxon>
        <taxon>Chelicerata</taxon>
        <taxon>Arachnida</taxon>
        <taxon>Araneae</taxon>
        <taxon>Araneomorphae</taxon>
        <taxon>Entelegynae</taxon>
        <taxon>Araneoidea</taxon>
        <taxon>Linyphiidae</taxon>
        <taxon>Erigoninae</taxon>
        <taxon>Oedothorax</taxon>
    </lineage>
</organism>
<evidence type="ECO:0000256" key="8">
    <source>
        <dbReference type="ARBA" id="ARBA00023136"/>
    </source>
</evidence>
<keyword evidence="4" id="KW-0677">Repeat</keyword>
<accession>A0AAV6TZT6</accession>
<evidence type="ECO:0000313" key="13">
    <source>
        <dbReference type="Proteomes" id="UP000827092"/>
    </source>
</evidence>
<evidence type="ECO:0000256" key="6">
    <source>
        <dbReference type="ARBA" id="ARBA00022840"/>
    </source>
</evidence>
<dbReference type="GO" id="GO:0140359">
    <property type="term" value="F:ABC-type transporter activity"/>
    <property type="evidence" value="ECO:0007669"/>
    <property type="project" value="InterPro"/>
</dbReference>
<feature type="transmembrane region" description="Helical" evidence="9">
    <location>
        <begin position="381"/>
        <end position="398"/>
    </location>
</feature>
<dbReference type="GO" id="GO:0005524">
    <property type="term" value="F:ATP binding"/>
    <property type="evidence" value="ECO:0007669"/>
    <property type="project" value="UniProtKB-KW"/>
</dbReference>
<feature type="transmembrane region" description="Helical" evidence="9">
    <location>
        <begin position="105"/>
        <end position="123"/>
    </location>
</feature>
<comment type="subcellular location">
    <subcellularLocation>
        <location evidence="1">Endomembrane system</location>
        <topology evidence="1">Multi-pass membrane protein</topology>
    </subcellularLocation>
</comment>
<evidence type="ECO:0000259" key="11">
    <source>
        <dbReference type="PROSITE" id="PS50929"/>
    </source>
</evidence>
<dbReference type="FunFam" id="3.40.50.300:FF:000997">
    <property type="entry name" value="Multidrug resistance-associated protein 1"/>
    <property type="match status" value="1"/>
</dbReference>
<sequence>MGTSDNFCKDLFWDLNQTWYNQVPVFTSCFEDTILISGSCLLYSLIILISLFLLPRPYALHPLPWTWLNITKSVLCIFLLIVSIFWCGAVFHMKIKGEFVPSSTIIASIARATCFCFVGIANFQHRICRVTTSTVISTFWIVFSFASILTYRSSILTYFTLKSDTVQSTGMNFILNMVFYPIIFLQLILSGFVDRKEFIHEDNRIKEKVSLLSQVTFLWFTKIILKGRTKLLKISDLSSLSAGLKASSIYASFSEHFKYYLMPEQEKNLSLVFALIKAFWPYIVIIMVLQFICLTSLMLPPLILDRIIYFISDDYYAWRGYFYAGLMFGVDCLGKIMSNNLVYCNGVSSIQFQVAVMGALFRKNLHISTSARKEFPSGPSTLAGVGVILFLFPLTYYAKKVSTKYWDKQMTSKDLRLKLMGGILNGIKILKLYAWEIPFGAKVSEARKEEMKWIRYSFLCYAATTFVYFCAPFMVSLACFTTYLLIDETNILDPTRAFVSLTLINQLRYTLFELPACITELIQSIVSLGRLRKFFTAENKDDSLIGKNPGKDEVLTVEKASFSWSADGPCALKDISLNVSEGKLIAVIGAVGSGKSSLLSAILGEMCKKSGSVDVKGSIAYVPQQPWILNRTLKRNILLERYMHEDKYNQIVELCCLKPDLEILPGQDETEIGEKGVNLSGGQKLRVNLAQAVYQDKDVYLLDDPLSAVDVHVRKALFKDVIGNTGLLRNK</sequence>
<feature type="domain" description="ABC transmembrane type-1" evidence="11">
    <location>
        <begin position="377"/>
        <end position="523"/>
    </location>
</feature>
<dbReference type="PROSITE" id="PS50893">
    <property type="entry name" value="ABC_TRANSPORTER_2"/>
    <property type="match status" value="1"/>
</dbReference>
<dbReference type="EMBL" id="JAFNEN010000761">
    <property type="protein sequence ID" value="KAG8177687.1"/>
    <property type="molecule type" value="Genomic_DNA"/>
</dbReference>
<dbReference type="Pfam" id="PF00005">
    <property type="entry name" value="ABC_tran"/>
    <property type="match status" value="1"/>
</dbReference>
<keyword evidence="5" id="KW-0547">Nucleotide-binding</keyword>
<feature type="domain" description="ABC transporter" evidence="10">
    <location>
        <begin position="555"/>
        <end position="731"/>
    </location>
</feature>
<keyword evidence="7 9" id="KW-1133">Transmembrane helix</keyword>
<evidence type="ECO:0000256" key="2">
    <source>
        <dbReference type="ARBA" id="ARBA00022448"/>
    </source>
</evidence>
<keyword evidence="2" id="KW-0813">Transport</keyword>
<keyword evidence="6" id="KW-0067">ATP-binding</keyword>
<dbReference type="InterPro" id="IPR011527">
    <property type="entry name" value="ABC1_TM_dom"/>
</dbReference>
<gene>
    <name evidence="12" type="ORF">JTE90_018994</name>
</gene>
<dbReference type="Proteomes" id="UP000827092">
    <property type="component" value="Unassembled WGS sequence"/>
</dbReference>
<feature type="transmembrane region" description="Helical" evidence="9">
    <location>
        <begin position="173"/>
        <end position="193"/>
    </location>
</feature>
<evidence type="ECO:0000256" key="7">
    <source>
        <dbReference type="ARBA" id="ARBA00022989"/>
    </source>
</evidence>
<dbReference type="InterPro" id="IPR003439">
    <property type="entry name" value="ABC_transporter-like_ATP-bd"/>
</dbReference>
<dbReference type="InterPro" id="IPR050173">
    <property type="entry name" value="ABC_transporter_C-like"/>
</dbReference>
<evidence type="ECO:0000256" key="4">
    <source>
        <dbReference type="ARBA" id="ARBA00022737"/>
    </source>
</evidence>
<name>A0AAV6TZT6_9ARAC</name>
<feature type="transmembrane region" description="Helical" evidence="9">
    <location>
        <begin position="34"/>
        <end position="54"/>
    </location>
</feature>
<protein>
    <recommendedName>
        <fullName evidence="14">Multidrug resistance-associated protein 1-like</fullName>
    </recommendedName>
</protein>
<feature type="transmembrane region" description="Helical" evidence="9">
    <location>
        <begin position="74"/>
        <end position="93"/>
    </location>
</feature>
<dbReference type="InterPro" id="IPR027417">
    <property type="entry name" value="P-loop_NTPase"/>
</dbReference>
<keyword evidence="8 9" id="KW-0472">Membrane</keyword>
<dbReference type="InterPro" id="IPR036640">
    <property type="entry name" value="ABC1_TM_sf"/>
</dbReference>
<dbReference type="GO" id="GO:0012505">
    <property type="term" value="C:endomembrane system"/>
    <property type="evidence" value="ECO:0007669"/>
    <property type="project" value="UniProtKB-SubCell"/>
</dbReference>
<feature type="transmembrane region" description="Helical" evidence="9">
    <location>
        <begin position="135"/>
        <end position="161"/>
    </location>
</feature>
<reference evidence="12 13" key="1">
    <citation type="journal article" date="2022" name="Nat. Ecol. Evol.">
        <title>A masculinizing supergene underlies an exaggerated male reproductive morph in a spider.</title>
        <authorList>
            <person name="Hendrickx F."/>
            <person name="De Corte Z."/>
            <person name="Sonet G."/>
            <person name="Van Belleghem S.M."/>
            <person name="Kostlbacher S."/>
            <person name="Vangestel C."/>
        </authorList>
    </citation>
    <scope>NUCLEOTIDE SEQUENCE [LARGE SCALE GENOMIC DNA]</scope>
    <source>
        <strain evidence="12">W744_W776</strain>
    </source>
</reference>
<evidence type="ECO:0000256" key="9">
    <source>
        <dbReference type="SAM" id="Phobius"/>
    </source>
</evidence>
<dbReference type="AlphaFoldDB" id="A0AAV6TZT6"/>
<dbReference type="CDD" id="cd03250">
    <property type="entry name" value="ABCC_MRP_domain1"/>
    <property type="match status" value="1"/>
</dbReference>
<keyword evidence="13" id="KW-1185">Reference proteome</keyword>
<dbReference type="PANTHER" id="PTHR24223">
    <property type="entry name" value="ATP-BINDING CASSETTE SUB-FAMILY C"/>
    <property type="match status" value="1"/>
</dbReference>
<feature type="transmembrane region" description="Helical" evidence="9">
    <location>
        <begin position="341"/>
        <end position="361"/>
    </location>
</feature>
<evidence type="ECO:0000313" key="12">
    <source>
        <dbReference type="EMBL" id="KAG8177687.1"/>
    </source>
</evidence>
<dbReference type="PANTHER" id="PTHR24223:SF443">
    <property type="entry name" value="MULTIDRUG-RESISTANCE LIKE PROTEIN 1, ISOFORM I"/>
    <property type="match status" value="1"/>
</dbReference>
<evidence type="ECO:0008006" key="14">
    <source>
        <dbReference type="Google" id="ProtNLM"/>
    </source>
</evidence>
<keyword evidence="3 9" id="KW-0812">Transmembrane</keyword>
<dbReference type="Pfam" id="PF00664">
    <property type="entry name" value="ABC_membrane"/>
    <property type="match status" value="1"/>
</dbReference>
<dbReference type="Gene3D" id="1.20.1560.10">
    <property type="entry name" value="ABC transporter type 1, transmembrane domain"/>
    <property type="match status" value="1"/>
</dbReference>